<keyword evidence="2" id="KW-1185">Reference proteome</keyword>
<accession>A0A6N4TL86</accession>
<gene>
    <name evidence="1" type="ORF">Aargi30884_29190</name>
</gene>
<reference evidence="2" key="1">
    <citation type="submission" date="2019-05" db="EMBL/GenBank/DDBJ databases">
        <title>Complete genome sequencing of Absiella argi strain JCM 30884.</title>
        <authorList>
            <person name="Sakamoto M."/>
            <person name="Murakami T."/>
            <person name="Mori H."/>
        </authorList>
    </citation>
    <scope>NUCLEOTIDE SEQUENCE [LARGE SCALE GENOMIC DNA]</scope>
    <source>
        <strain evidence="2">JCM 30884</strain>
    </source>
</reference>
<evidence type="ECO:0000313" key="2">
    <source>
        <dbReference type="Proteomes" id="UP000464754"/>
    </source>
</evidence>
<evidence type="ECO:0000313" key="1">
    <source>
        <dbReference type="EMBL" id="BBK24016.1"/>
    </source>
</evidence>
<sequence length="92" mass="10237">MNVLLIIAEEEYIDEVKGRLANEGFFATEVGSNGGFLEYGEVVLILGVDQHDTEKVMHLLEKINVMYSSSLDVEAKIQVFSIPASQYIKKNG</sequence>
<dbReference type="EMBL" id="AP019695">
    <property type="protein sequence ID" value="BBK24016.1"/>
    <property type="molecule type" value="Genomic_DNA"/>
</dbReference>
<organism evidence="1 2">
    <name type="scientific">Amedibacterium intestinale</name>
    <dbReference type="NCBI Taxonomy" id="2583452"/>
    <lineage>
        <taxon>Bacteria</taxon>
        <taxon>Bacillati</taxon>
        <taxon>Bacillota</taxon>
        <taxon>Erysipelotrichia</taxon>
        <taxon>Erysipelotrichales</taxon>
        <taxon>Erysipelotrichaceae</taxon>
        <taxon>Amedibacterium</taxon>
    </lineage>
</organism>
<dbReference type="InterPro" id="IPR015867">
    <property type="entry name" value="N-reg_PII/ATP_PRibTrfase_C"/>
</dbReference>
<dbReference type="Gene3D" id="3.30.70.120">
    <property type="match status" value="1"/>
</dbReference>
<name>A0A6N4TL86_9FIRM</name>
<dbReference type="Pfam" id="PF06153">
    <property type="entry name" value="CdAMP_rec"/>
    <property type="match status" value="1"/>
</dbReference>
<dbReference type="RefSeq" id="WP_157964909.1">
    <property type="nucleotide sequence ID" value="NZ_AP019695.1"/>
</dbReference>
<evidence type="ECO:0008006" key="3">
    <source>
        <dbReference type="Google" id="ProtNLM"/>
    </source>
</evidence>
<dbReference type="Proteomes" id="UP000464754">
    <property type="component" value="Chromosome"/>
</dbReference>
<dbReference type="KEGG" id="aarg:Aargi30884_29190"/>
<dbReference type="AlphaFoldDB" id="A0A6N4TL86"/>
<dbReference type="InterPro" id="IPR010375">
    <property type="entry name" value="CdAMP_rec"/>
</dbReference>
<proteinExistence type="predicted"/>
<protein>
    <recommendedName>
        <fullName evidence="3">Nitrogen regulatory protein P-II</fullName>
    </recommendedName>
</protein>